<feature type="transmembrane region" description="Helical" evidence="2">
    <location>
        <begin position="807"/>
        <end position="828"/>
    </location>
</feature>
<feature type="transmembrane region" description="Helical" evidence="2">
    <location>
        <begin position="880"/>
        <end position="905"/>
    </location>
</feature>
<comment type="caution">
    <text evidence="3">The sequence shown here is derived from an EMBL/GenBank/DDBJ whole genome shotgun (WGS) entry which is preliminary data.</text>
</comment>
<feature type="transmembrane region" description="Helical" evidence="2">
    <location>
        <begin position="3777"/>
        <end position="3801"/>
    </location>
</feature>
<keyword evidence="2" id="KW-0812">Transmembrane</keyword>
<dbReference type="CDD" id="cd01040">
    <property type="entry name" value="Mb-like"/>
    <property type="match status" value="2"/>
</dbReference>
<feature type="transmembrane region" description="Helical" evidence="2">
    <location>
        <begin position="2707"/>
        <end position="2729"/>
    </location>
</feature>
<keyword evidence="4" id="KW-1185">Reference proteome</keyword>
<feature type="region of interest" description="Disordered" evidence="1">
    <location>
        <begin position="2281"/>
        <end position="2318"/>
    </location>
</feature>
<feature type="region of interest" description="Disordered" evidence="1">
    <location>
        <begin position="1599"/>
        <end position="1635"/>
    </location>
</feature>
<feature type="compositionally biased region" description="Acidic residues" evidence="1">
    <location>
        <begin position="3268"/>
        <end position="3279"/>
    </location>
</feature>
<dbReference type="Gene3D" id="1.10.490.10">
    <property type="entry name" value="Globins"/>
    <property type="match status" value="3"/>
</dbReference>
<keyword evidence="2" id="KW-1133">Transmembrane helix</keyword>
<feature type="region of interest" description="Disordered" evidence="1">
    <location>
        <begin position="2002"/>
        <end position="2056"/>
    </location>
</feature>
<proteinExistence type="predicted"/>
<dbReference type="InterPro" id="IPR044399">
    <property type="entry name" value="Mb-like_M"/>
</dbReference>
<feature type="transmembrane region" description="Helical" evidence="2">
    <location>
        <begin position="724"/>
        <end position="743"/>
    </location>
</feature>
<feature type="transmembrane region" description="Helical" evidence="2">
    <location>
        <begin position="2749"/>
        <end position="2767"/>
    </location>
</feature>
<feature type="transmembrane region" description="Helical" evidence="2">
    <location>
        <begin position="755"/>
        <end position="776"/>
    </location>
</feature>
<feature type="compositionally biased region" description="Basic and acidic residues" evidence="1">
    <location>
        <begin position="1601"/>
        <end position="1625"/>
    </location>
</feature>
<dbReference type="SUPFAM" id="SSF46458">
    <property type="entry name" value="Globin-like"/>
    <property type="match status" value="4"/>
</dbReference>
<evidence type="ECO:0000256" key="1">
    <source>
        <dbReference type="SAM" id="MobiDB-lite"/>
    </source>
</evidence>
<feature type="transmembrane region" description="Helical" evidence="2">
    <location>
        <begin position="3938"/>
        <end position="3958"/>
    </location>
</feature>
<reference evidence="3 4" key="1">
    <citation type="submission" date="2024-02" db="EMBL/GenBank/DDBJ databases">
        <authorList>
            <person name="Chen Y."/>
            <person name="Shah S."/>
            <person name="Dougan E. K."/>
            <person name="Thang M."/>
            <person name="Chan C."/>
        </authorList>
    </citation>
    <scope>NUCLEOTIDE SEQUENCE [LARGE SCALE GENOMIC DNA]</scope>
</reference>
<feature type="compositionally biased region" description="Polar residues" evidence="1">
    <location>
        <begin position="4122"/>
        <end position="4140"/>
    </location>
</feature>
<feature type="compositionally biased region" description="Basic and acidic residues" evidence="1">
    <location>
        <begin position="3043"/>
        <end position="3055"/>
    </location>
</feature>
<feature type="transmembrane region" description="Helical" evidence="2">
    <location>
        <begin position="2665"/>
        <end position="2687"/>
    </location>
</feature>
<dbReference type="InterPro" id="IPR002110">
    <property type="entry name" value="Ankyrin_rpt"/>
</dbReference>
<feature type="compositionally biased region" description="Basic and acidic residues" evidence="1">
    <location>
        <begin position="235"/>
        <end position="245"/>
    </location>
</feature>
<feature type="compositionally biased region" description="Polar residues" evidence="1">
    <location>
        <begin position="3089"/>
        <end position="3101"/>
    </location>
</feature>
<dbReference type="EMBL" id="CAXAMM010042017">
    <property type="protein sequence ID" value="CAK9102504.1"/>
    <property type="molecule type" value="Genomic_DNA"/>
</dbReference>
<feature type="region of interest" description="Disordered" evidence="1">
    <location>
        <begin position="234"/>
        <end position="271"/>
    </location>
</feature>
<feature type="region of interest" description="Disordered" evidence="1">
    <location>
        <begin position="1"/>
        <end position="20"/>
    </location>
</feature>
<feature type="region of interest" description="Disordered" evidence="1">
    <location>
        <begin position="3263"/>
        <end position="3287"/>
    </location>
</feature>
<feature type="compositionally biased region" description="Basic and acidic residues" evidence="1">
    <location>
        <begin position="4141"/>
        <end position="4157"/>
    </location>
</feature>
<evidence type="ECO:0000313" key="3">
    <source>
        <dbReference type="EMBL" id="CAK9102504.1"/>
    </source>
</evidence>
<feature type="compositionally biased region" description="Basic and acidic residues" evidence="1">
    <location>
        <begin position="2282"/>
        <end position="2292"/>
    </location>
</feature>
<sequence length="4157" mass="467847">MKSPAVDQEVPQEQDSREPTEVLQTVVAGGAEDDTLSVVDEAVSDAMDSDFGAGIDPEGKQQVGDGAAGFGETMNQLALSSTEATVLRQSFDMVLAALGNDREALGDAIYGLKIHALVAIKENFTTPRAVVSLRFFNCFRLLLEKAEDPNELKIYVETLAFKHLNNEITEQRVEAVQDAFNELMVQNVPNLPPGTAAAWRKLLSYTGSCYRYVGDTYGERLRVIKEDWAAVQKSATDDRNKDETKTNAGDNANAGGGDNVNADEAKEDDTADAGAETFSFGRMCAFSNEVMGQKTEGWMLELLEVFHILVDMISSPVHLQEECDLLAINLITKSNSIDFDKFKPVMLAALRSLLPKQWSTLHETSWEWLWTTVARNLNESTMKVRAFKPYNIRMFSSLQEEQLDRFRKDIFTEFFARSQASQDLFKQSQTRLRYIADRVLQSSSDMFQKNKDETLDDLSALGLRHVGYGIPIELFGPFVEVCVQVMHPLIQEFPNDVESTKLIWCPKDRAHQIPENEMPEHMMIEGFRWSIGLTARVLVRTIMDGSTAVMQAVHFDDSKRLRRALMDAPRVERCVWQLAVQVGSQSISPLFWALRSGAHDTAKTMIEDVLTIRADRDNYYFGADELFKYQPNIADNVLREAPFLAETLLDGLIWRSHKSKDNLRPVIYYLKHLLQDMDETKMLSRALISYIRFDHPQTIMHPILAFSLDMLWDKLALRYFIMDRILTIFNCFIFIIAECILNHPDLLEDATFSKVLAAARILVYTVGFLRLLYWHVSQTFIAYRSKALVKGCGLWLPQYLTRGAAKISLLLCLTMLAMMTVEPMFHCLGSSEEVFSFRCDAWTDQMSLYYEILVTVGVFLYVTLMLELGSISIKLSEYRVLVLHAIEQVILCLGVVFLIICTFAVAISGMEREVAAVTGAEWSDLGSRMSTLIRLAFGAMDLGTIQGLAEQSPLLLIVILLFMMMVYSFFFNLLVSQFCGVYTSLAADIKGHARLARGEIIIETFKAVKMTRWTKFMTALKLDEKVDFEEGDIGLAGGIKNFEPALAHPVAKDQIVRFGGQTDGFLPWPEKMAAETDNIERTFQKTIQKSLHKMLGSSGKKGGASTISTGLNSDHDTKLGFVKLIQRAEMLCWDRAAATTAVTRRMIEQIGCEGVAAAHRKIWVDLFEEQDSREPTEVLQTVAAGGADDETLSVVDEAVSDALDSDFGAGIDPEGQLGSSTEATVLRKSFDMVLAALGNDREDGVPIFDGNSELYAPFRRAALNYVETLEWKKRSLAGPRLQAALEGSARVAVQHKTPGWISHQEGATMLLDFLKTKVQAPTLAEAGKMISRFFYTIKRRKGESMNACGWFVTMSLEDHLSSREHHSDAPFDEDGRLREEISHPGDGQESEWSWRHDQWQNCMTKYDVSSAASSEADRFLPDFVVAWILLQRSGLDSTERGTIIASLRNIFTTDNVKKALKLAWPEDDLRRRDQNRGTALALDEDDSKDILLQQDEEESDSEFFGLPSDEEKGEYGLLCSDVDHALQVFHQAKRTLKDARERQSTYLKNRQFYPIKRDGALCKGVQKPNATAVTANIDDTETTDSRCIRLWFWKGTPARAEQGDGKKKLEKAVEHEKGEPEKGYKPEQGSVQLKPEKGCRSQLGLSLGKAAVPSSSLKKQVFEKSAQMRGSRLAQWLVQKSGLVVTSEAIYPVVPDAKYDVSSAASSEADRFLPDFAVAWMLLQRSGLDSAERGTIIANLRNIFTTDNAKKALKLAWPEDDLRRRDQNRGTALALDEDGSKDVLLQQDEEESDFCMASSAVTWVEEVEEPIVKKPAKALAASKDKLLLFKKSLEKASPSSQLTATLEELNSLERRLGSRKVHWMDALSASPKEGLAELKEHQTCPETSYKAAVKELNAVSHRKDSLRQYLQDRNVKMTGNETIPQLLGLGLLMIGEKIPGHSEDSLDFGSHANKTYGMMKGASYAEWVITTYHESGGHEGTSNWRLKRFAEWLINVSHPTPKTAAPVTPKKTAGKIQVSSPDITSDSSFSKVSMTKKKGSTAKSIPVPPRSEEEEMLSDNEIKIQGLESQLQAVKGASKREKRHPTCEIWKDIKQIQTKFRWSEWEQSELDVVSPVYWVSSKITRVVDHVPGVLVSDSKNVFDWLNQTMLTLRGAEKRNDLETLCLKEENFTTPRAVVSLRFFNCFRLLLEKAEDPNELKIYVETLAFKHLNNEITEQRVDAVLDAFHELMVQNVPNLPPGTAAAWRKLLSYTGSCYRYVGDTYGERLRVIKEDWAAVQKSATDDRNKDETKTNAGDNANAGGGENANADEAKEDDTADAGAETFSFGRMCAFSNEVMGQKTEGVRLIGDQLDYQVQRALALGVSRAVENWDRQLDRFRKDIFTEFFARSQASQDLFKQCGMVLVVPKTEEFGYGIPIELFGPFVEVCVQVMHPLIQEFPNDVESTKLIWCPKDRAHQIPENEMPEHMMIEGFRWSIGLTARVLVRTIMDGSTAVMQAIHFDDSKRLRRALADAPRVERFVWQLAVQVGSQSISPLFWALRSGAHDTAKTMIEDVLTIRADRDNYYYGADELFKYQPNIADNVLREAPFLAETLLDGLIWRSHKSKDNLRPVIYYLKHLLQDMDETKMLSRALISYIRFDHPQTIMHPILAFSLDLLWDKLALRYFIMDRVLTIFNCFMFIVAECFLNHPDMLVDPTASKILAAARFLVYTVGFLRLLYWHISQTFIAYRSKALVKGCGLWLPQYLTRGAAKISLLLCLTMLAMMTARKLRGMEFACVAVGVFSFRCDGWTDQMSLAYEILVTFGVFLYVTLILEMGSISIKLSEYGVLVTHAIQQVILCLGVVFLIIFTFAVAISGMEREVAAVTGADAWFVEGRSALRFVGLAPAQFCGVYTSLAADIKGHARLARGEIIIETFKAVKMTRWAKFMNSLNLDEKVDFEEGDIGIKNFEPALAHPVAKESLIQKSLHKMLGSGKKGGAGSVSTGLNSDQDTKLGSVSEVVFELRQSATTLGLNGISTRIRADDGASRQHEIKSLRAFVSSADQEREKTEMRPLEEADELASEASEAAVEDERRDTDFDNLDDDVGSKAPSSAGQNSNFGETMRNLTLSSTEVNVLRQSFDMLLGAMGHDREAVGDAIYGTKIQALVAIKDSFTTPRAVVSLRFFNCFRLLLEKADNENELKIYVETLAFKHLGNEILERRVEAFTEAFIELLTVNVPNLPPGTAAAWRQMLSYCGSCYKFVGDTYGERLRVIKEDWAAVQKSASEDHGEDEEAEEGGEEGEKGEKVEKGAETFSFGRMCAFSNEVMGQKTEGWMEELLSVFHILVEMISSPVHLQEECDLLAINLIVRSQSIDFEKFKPVMLAALRSLLPKQWSTLHETAWEWLWMTVSRNLRESTMKVRAFKPYNVKLFSALSEEQLDRFRKDIFTHFFVRAPASQDLFKQSQTRLRYIADRVLQSSADMFQKNKDETLDDLSALGLRHVGYGIPIELFGPFAETCVDVMQPLIQEFPNDNKSEKLMWCPKDKAHQIPEREVPEHMMVEGFRWSIGLTARVLVRTIMDGSTAVMQAIHFDDSKRLRRALVDAPRVERSVWQLAVQVGSQSISPLFWALRSGAHDAAKTMIQDILTIRADRDNYYYGADEMFKYQPNIADNILREAPFLAESLLDGLIWRSHKSQDNLRPVIYYLKHLLQDMDESKMLSRALISYIRFNHPQTIMHPILAFSLDLLWEKLALRYFLMDRILTIVNCIIFVIAECYMNQPAFLDDPSSRSMVVVGRILVYTLGFLRLLYWHICQIFLAYRFGAVVKIQRLNFPAYLMRGSDILSFLLMMDLLAMNTVEPIMHCIAAQEGHILRCPAWTDEMSLLYEIFVIIAVFLYVILIVEVGSVSIKLSEYRVLCLHAIEQVLLCFGVVLLTILTFAFAISGMTREMMHLTSLTEWADVGTIISTLIRLSFGAMDIGSIQHVAEDSPLLIVVIILFMMMVYTFFFNLLVSQFCGVYTSLAADIKGHARLARGEIIIETFKAVKLTRWQKFMNALHLDQKVDFEQGDIGLAGGIKTFEPALAHPVAKDQIIRFGGRTESHLPWPEKIEGTVDTIERTIQKTIQKTLHKYLGSGKKGGNGGMSTFSTNTGASETDASSHQGGEKASVHSSDHDHHSE</sequence>
<feature type="compositionally biased region" description="Basic and acidic residues" evidence="1">
    <location>
        <begin position="1363"/>
        <end position="1383"/>
    </location>
</feature>
<evidence type="ECO:0000313" key="4">
    <source>
        <dbReference type="Proteomes" id="UP001642464"/>
    </source>
</evidence>
<evidence type="ECO:0000256" key="2">
    <source>
        <dbReference type="SAM" id="Phobius"/>
    </source>
</evidence>
<dbReference type="InterPro" id="IPR012292">
    <property type="entry name" value="Globin/Proto"/>
</dbReference>
<feature type="region of interest" description="Disordered" evidence="1">
    <location>
        <begin position="1363"/>
        <end position="1393"/>
    </location>
</feature>
<keyword evidence="2" id="KW-0472">Membrane</keyword>
<feature type="compositionally biased region" description="Low complexity" evidence="1">
    <location>
        <begin position="2002"/>
        <end position="2030"/>
    </location>
</feature>
<feature type="transmembrane region" description="Helical" evidence="2">
    <location>
        <begin position="954"/>
        <end position="975"/>
    </location>
</feature>
<feature type="transmembrane region" description="Helical" evidence="2">
    <location>
        <begin position="3904"/>
        <end position="3926"/>
    </location>
</feature>
<feature type="transmembrane region" description="Helical" evidence="2">
    <location>
        <begin position="2796"/>
        <end position="2814"/>
    </location>
</feature>
<dbReference type="SMART" id="SM00248">
    <property type="entry name" value="ANK"/>
    <property type="match status" value="3"/>
</dbReference>
<feature type="region of interest" description="Disordered" evidence="1">
    <location>
        <begin position="3035"/>
        <end position="3101"/>
    </location>
</feature>
<feature type="transmembrane region" description="Helical" evidence="2">
    <location>
        <begin position="3970"/>
        <end position="3991"/>
    </location>
</feature>
<feature type="region of interest" description="Disordered" evidence="1">
    <location>
        <begin position="4110"/>
        <end position="4157"/>
    </location>
</feature>
<protein>
    <submittedName>
        <fullName evidence="3">Retrovirus-related Pol polyprotein from transposon TNT 1-94</fullName>
    </submittedName>
</protein>
<feature type="transmembrane region" description="Helical" evidence="2">
    <location>
        <begin position="848"/>
        <end position="868"/>
    </location>
</feature>
<name>A0ABP0RQD7_9DINO</name>
<dbReference type="InterPro" id="IPR009050">
    <property type="entry name" value="Globin-like_sf"/>
</dbReference>
<organism evidence="3 4">
    <name type="scientific">Durusdinium trenchii</name>
    <dbReference type="NCBI Taxonomy" id="1381693"/>
    <lineage>
        <taxon>Eukaryota</taxon>
        <taxon>Sar</taxon>
        <taxon>Alveolata</taxon>
        <taxon>Dinophyceae</taxon>
        <taxon>Suessiales</taxon>
        <taxon>Symbiodiniaceae</taxon>
        <taxon>Durusdinium</taxon>
    </lineage>
</organism>
<feature type="transmembrane region" description="Helical" evidence="2">
    <location>
        <begin position="3862"/>
        <end position="3883"/>
    </location>
</feature>
<feature type="transmembrane region" description="Helical" evidence="2">
    <location>
        <begin position="2834"/>
        <end position="2855"/>
    </location>
</feature>
<gene>
    <name evidence="3" type="ORF">SCF082_LOCUS47904</name>
</gene>
<dbReference type="Proteomes" id="UP001642464">
    <property type="component" value="Unassembled WGS sequence"/>
</dbReference>
<accession>A0ABP0RQD7</accession>